<name>A0A930LYB1_9MICC</name>
<evidence type="ECO:0000256" key="2">
    <source>
        <dbReference type="SAM" id="SignalP"/>
    </source>
</evidence>
<feature type="region of interest" description="Disordered" evidence="1">
    <location>
        <begin position="42"/>
        <end position="63"/>
    </location>
</feature>
<feature type="chain" id="PRO_5036884881" evidence="2">
    <location>
        <begin position="37"/>
        <end position="647"/>
    </location>
</feature>
<evidence type="ECO:0000256" key="1">
    <source>
        <dbReference type="SAM" id="MobiDB-lite"/>
    </source>
</evidence>
<protein>
    <submittedName>
        <fullName evidence="4">S-layer homology domain-containing protein</fullName>
    </submittedName>
</protein>
<organism evidence="4 5">
    <name type="scientific">Rothia mucilaginosa</name>
    <dbReference type="NCBI Taxonomy" id="43675"/>
    <lineage>
        <taxon>Bacteria</taxon>
        <taxon>Bacillati</taxon>
        <taxon>Actinomycetota</taxon>
        <taxon>Actinomycetes</taxon>
        <taxon>Micrococcales</taxon>
        <taxon>Micrococcaceae</taxon>
        <taxon>Rothia</taxon>
    </lineage>
</organism>
<keyword evidence="2" id="KW-0732">Signal</keyword>
<accession>A0A930LYB1</accession>
<feature type="domain" description="SLH" evidence="3">
    <location>
        <begin position="536"/>
        <end position="599"/>
    </location>
</feature>
<dbReference type="Pfam" id="PF00395">
    <property type="entry name" value="SLH"/>
    <property type="match status" value="1"/>
</dbReference>
<evidence type="ECO:0000259" key="3">
    <source>
        <dbReference type="PROSITE" id="PS51272"/>
    </source>
</evidence>
<proteinExistence type="predicted"/>
<reference evidence="4" key="1">
    <citation type="submission" date="2020-04" db="EMBL/GenBank/DDBJ databases">
        <title>Deep metagenomics examines the oral microbiome during advanced dental caries in children, revealing novel taxa and co-occurrences with host molecules.</title>
        <authorList>
            <person name="Baker J.L."/>
            <person name="Morton J.T."/>
            <person name="Dinis M."/>
            <person name="Alvarez R."/>
            <person name="Tran N.C."/>
            <person name="Knight R."/>
            <person name="Edlund A."/>
        </authorList>
    </citation>
    <scope>NUCLEOTIDE SEQUENCE</scope>
    <source>
        <strain evidence="4">JCVI_47_bin.3</strain>
    </source>
</reference>
<evidence type="ECO:0000313" key="5">
    <source>
        <dbReference type="Proteomes" id="UP000785653"/>
    </source>
</evidence>
<dbReference type="PROSITE" id="PS51272">
    <property type="entry name" value="SLH"/>
    <property type="match status" value="1"/>
</dbReference>
<feature type="signal peptide" evidence="2">
    <location>
        <begin position="1"/>
        <end position="36"/>
    </location>
</feature>
<dbReference type="AlphaFoldDB" id="A0A930LYB1"/>
<sequence>MSALPNSKSSLLYATRSCSALALAGAMILPLSPALAQNATADTPAAAGSQSNDRVRENPVATSDEFNPHLSYNALKNTDEDQVLDFWGWGFEGDFNSPKGIQIVVREVGLNSPVLVVSDIVEYNHENLAFAYQSGYIHGTVKIPANTLDKAKDYVIEVWGNNGYEGDEFITPVVGQAPEGRGTLLATQELDFDGSDGTTAADIPGKTPQKATFKFRYDNQEQLLYTSEGGTIHVKGWGYTKEWREKHGKVVVYIVASQGVPDGADVLPADDVLLRFEEGKDFTIAENGVLDAQLTVKPGALQSYYKPRAPFPGIPRYEKRYEVSYEIGMFTEKQGEPQLTVEDLSAGKNVLYRTVLDTQAFRSSAFAPKVEYKALGDTAADQSIYFLGTGFYGKFASAGGVQYVIREKGSNTPVLATSDIFWYNRYHHFSEFENGEVRGVVKVPANTLDPAKKYVVEVWSNNGYKNGEFAGPVVGKAPEGRSTLLASQDLNFKGSDATDGKQPSLTDEQRKERATRGELTAALYAQAGSPKVDLPETSPWPDVKTTDPNYAAYIWARQKGITFGWSDGKFHAEAGISNATVAAFTYRAAGSPTVQYWSPYTDVAPGSAFFREIAWAGQNKVALSTSGTFNPKHMVTRGELEVLMMAF</sequence>
<dbReference type="Proteomes" id="UP000785653">
    <property type="component" value="Unassembled WGS sequence"/>
</dbReference>
<dbReference type="InterPro" id="IPR001119">
    <property type="entry name" value="SLH_dom"/>
</dbReference>
<feature type="region of interest" description="Disordered" evidence="1">
    <location>
        <begin position="492"/>
        <end position="513"/>
    </location>
</feature>
<dbReference type="EMBL" id="JABZXS010000022">
    <property type="protein sequence ID" value="MBF1673138.1"/>
    <property type="molecule type" value="Genomic_DNA"/>
</dbReference>
<evidence type="ECO:0000313" key="4">
    <source>
        <dbReference type="EMBL" id="MBF1673138.1"/>
    </source>
</evidence>
<gene>
    <name evidence="4" type="ORF">HXO65_02890</name>
</gene>
<comment type="caution">
    <text evidence="4">The sequence shown here is derived from an EMBL/GenBank/DDBJ whole genome shotgun (WGS) entry which is preliminary data.</text>
</comment>